<dbReference type="InterPro" id="IPR041246">
    <property type="entry name" value="Bact_MG10"/>
</dbReference>
<dbReference type="InterPro" id="IPR011625">
    <property type="entry name" value="A2M_N_BRD"/>
</dbReference>
<dbReference type="SUPFAM" id="SSF48239">
    <property type="entry name" value="Terpenoid cyclases/Protein prenyltransferases"/>
    <property type="match status" value="1"/>
</dbReference>
<sequence>MSTQFGNAQEHNSYDSLWDKVLDLKMENLNKSALKQTEAIFKKAKNEKNEVQTIKALIYKSGLINILEEDAKLTIVNDFKSEIAIAAEPTKQILHNHLAKLYWQYYKQNRYKFNNRTKTAVKIDSVDFRTWDLDTIFKEIDYHFTTSLENASTTQQLPISDFNEILVKNEESKKYRPTLFDVLAHTALQFYTTSENSINKPADIFEIDIEAILCEAYSASFLNFVNGQNLSLQSRALEIYQQLVSFHFGNPDMNPLVLVDIERLRFIHENATFENKDNLFLEVLQNSAENIKHSPLSSLYTFEIALQYQKSGLTYSPKTNEEHQWKLKEAIALCDDVIARFPKSLGAQKCMVLKSEIQNTTIQLTSEKHIPTNTVSRLLVSYKNMERLSLMAYQITQKQLKELEELYQDNKKQDYIKKLSVAKTWSASLKTENDYQTHSTEISIPALENGNYVIVAESGDEKVNSFSFTTVQVTNLAVIETQNLTHQFYQVIDRNNGKPIAGAEVILGYRKNYKEPINRKTYTTDKHGNITIEKNEESWNDVSITAKKDSETAYFGEYYVNRGYAQNEERINYSCFLFTDRSIYRPGQPLFFKGIAISQEKGISKVLENAKIKVTLADVNGQEIETLALTTNDYGSISGEFILPNSGLTGQFSIRVSSNENRLNGYTSISVEEYKRPKFETNFEPVTDTYKVNDSITVIGKATAYAGSSISDAKVVYRVKRVVNLPRWYYWFRPHFNGSSQEIEQGETVTDAAGNYKIKFKAIPDNSIEKENLPTFNYEITADVTDINGETRSTVTNVAVGYHALNVNLVLPESIDKTLKDTGFTITSRNLNGEFVPATGEVKLYKLQAPENVIRPRQWAAPDYQGFSKDEFLKLYPHDAFEDEDNSANWKKGKMVWQSNFNTHNSKEINFGKTKNWESGKYRLELNSKDKFGQAVKDIANITFTGNEQTLADNQLFHIKTDKAQYKVGDKAQITFLSSAKDLNVYVRVEKSNTVVDEKLITLNNNSKTISVPVTENDLGGFVITYSYAFANYFEWNTHNILVPYPSSDLQIETTTFRDKIAPGVDETWSFKIKGPKGEKVSAELLASMYDASLDQFRAHSWSFYPFHRPNYYSRIRTNAHNSFSTSSFYTFSNYEDMSYPSLRFDSFDSFGLDFHSYGDFYEQRPLYKRSAAPIANSMMEDDAALDATVVVGYGTIEKESKLEGRVAGVEITESTTEPEKENQDFGSVSIRKNLQETAFFFPTLQTDKEGNVSFNFTTPEALTRWNLQLLAHTKELESTITNLTTVTQKELMVTPNAPRFLREGDEIIISTKISNLTEKLLSGQAKLELTDAVIGADISKQLLAASNTLETNSFEVDAMGNTQVSWRLNIPVGLQSVQYKIIAKAADFSDGEQNMLPVLSNRTLVTESLPMWIRSNQTKTFTLDKLSNTSSTTLKHHKLTLEMTSNPAWYAVQALPYLMEYPYDCNEQTFSRYYANSLASHIANSNPRIREVFNQWANSDALLSNLEKNEELKSLLIQETPWLRDAQSETQQKKRIGLLFNLNKMKNEQQSALNKLAQNQNSSGAWSWFNGGPDNRYITQHIISGMGHLNHLVTSPVDSKQSNMIEDAISYLDAEFVKEYEQMKKHTSNINDDHLSANQVHYLYMRSFFKDIKTSKKVDEITSYYIKQAQKYWTKRGLYAQGMLALILHRIDDAKTSTKILRALEENSITNDELGMYWKSNTNSWFWYQAPIETQALLIEAFSEIRPADIETVDNLKIWLLKNKQTNQWSTTKATTEAVYALLLQGSEWLSVTDAVEILIGGKEIDPSKLENVKVEAGTGYFKTFWNTAEIQPKMGEVQISKKGNGIAWGALYWQYFEDLDKITSAETPLKLKKKIFLKKNTDSGEVISEVTGNTTLKVGDLVKIRIELRSDRDMEFIHMKDMRAAGFEPVNVISRYKWQDGLGYYESTKDASTNFFFDYLPKGVYVFEYDVRVNNAGDFSNGITTIQSMYAPEFSSHSEGVRVSVEN</sequence>
<dbReference type="Pfam" id="PF00207">
    <property type="entry name" value="A2M"/>
    <property type="match status" value="1"/>
</dbReference>
<keyword evidence="5" id="KW-1185">Reference proteome</keyword>
<dbReference type="STRING" id="228958.SAMN04488007_1424"/>
<dbReference type="Gene3D" id="2.60.40.1930">
    <property type="match status" value="1"/>
</dbReference>
<dbReference type="InterPro" id="IPR002890">
    <property type="entry name" value="MG2"/>
</dbReference>
<proteinExistence type="inferred from homology"/>
<comment type="similarity">
    <text evidence="1">Belongs to the protease inhibitor I39 (alpha-2-macroglobulin) family. Bacterial alpha-2-macroglobulin subfamily.</text>
</comment>
<dbReference type="GO" id="GO:0004866">
    <property type="term" value="F:endopeptidase inhibitor activity"/>
    <property type="evidence" value="ECO:0007669"/>
    <property type="project" value="InterPro"/>
</dbReference>
<dbReference type="Proteomes" id="UP000184314">
    <property type="component" value="Unassembled WGS sequence"/>
</dbReference>
<gene>
    <name evidence="4" type="ORF">SAMN04488007_1424</name>
</gene>
<dbReference type="Pfam" id="PF07703">
    <property type="entry name" value="A2M_BRD"/>
    <property type="match status" value="1"/>
</dbReference>
<dbReference type="PANTHER" id="PTHR40094:SF1">
    <property type="entry name" value="UBIQUITIN DOMAIN-CONTAINING PROTEIN"/>
    <property type="match status" value="1"/>
</dbReference>
<dbReference type="SMART" id="SM01360">
    <property type="entry name" value="A2M"/>
    <property type="match status" value="1"/>
</dbReference>
<name>A0A1M6M5D3_9FLAO</name>
<evidence type="ECO:0000313" key="5">
    <source>
        <dbReference type="Proteomes" id="UP000184314"/>
    </source>
</evidence>
<evidence type="ECO:0000256" key="1">
    <source>
        <dbReference type="ARBA" id="ARBA00010556"/>
    </source>
</evidence>
<dbReference type="SMART" id="SM01419">
    <property type="entry name" value="Thiol-ester_cl"/>
    <property type="match status" value="1"/>
</dbReference>
<dbReference type="InterPro" id="IPR008930">
    <property type="entry name" value="Terpenoid_cyclase/PrenylTrfase"/>
</dbReference>
<dbReference type="SMART" id="SM01359">
    <property type="entry name" value="A2M_N_2"/>
    <property type="match status" value="1"/>
</dbReference>
<accession>A0A1M6M5D3</accession>
<dbReference type="InterPro" id="IPR001599">
    <property type="entry name" value="Macroglobln_a2"/>
</dbReference>
<dbReference type="Pfam" id="PF17973">
    <property type="entry name" value="bMG10"/>
    <property type="match status" value="1"/>
</dbReference>
<dbReference type="Gene3D" id="1.50.10.20">
    <property type="match status" value="1"/>
</dbReference>
<dbReference type="RefSeq" id="WP_244534011.1">
    <property type="nucleotide sequence ID" value="NZ_FQZX01000001.1"/>
</dbReference>
<protein>
    <submittedName>
        <fullName evidence="4">Alpha-2-macroglobulin family N-terminal region</fullName>
    </submittedName>
</protein>
<evidence type="ECO:0000313" key="4">
    <source>
        <dbReference type="EMBL" id="SHJ78503.1"/>
    </source>
</evidence>
<organism evidence="4 5">
    <name type="scientific">Maribacter aquivivus</name>
    <dbReference type="NCBI Taxonomy" id="228958"/>
    <lineage>
        <taxon>Bacteria</taxon>
        <taxon>Pseudomonadati</taxon>
        <taxon>Bacteroidota</taxon>
        <taxon>Flavobacteriia</taxon>
        <taxon>Flavobacteriales</taxon>
        <taxon>Flavobacteriaceae</taxon>
        <taxon>Maribacter</taxon>
    </lineage>
</organism>
<feature type="domain" description="Alpha-2-macroglobulin bait region" evidence="2">
    <location>
        <begin position="957"/>
        <end position="1097"/>
    </location>
</feature>
<feature type="domain" description="Alpha-2-macroglobulin" evidence="3">
    <location>
        <begin position="1238"/>
        <end position="1328"/>
    </location>
</feature>
<dbReference type="EMBL" id="FQZX01000001">
    <property type="protein sequence ID" value="SHJ78503.1"/>
    <property type="molecule type" value="Genomic_DNA"/>
</dbReference>
<dbReference type="InterPro" id="IPR051802">
    <property type="entry name" value="YfhM-like"/>
</dbReference>
<dbReference type="InterPro" id="IPR047565">
    <property type="entry name" value="Alpha-macroglob_thiol-ester_cl"/>
</dbReference>
<evidence type="ECO:0000259" key="3">
    <source>
        <dbReference type="SMART" id="SM01360"/>
    </source>
</evidence>
<dbReference type="Pfam" id="PF01835">
    <property type="entry name" value="MG2"/>
    <property type="match status" value="1"/>
</dbReference>
<dbReference type="PANTHER" id="PTHR40094">
    <property type="entry name" value="ALPHA-2-MACROGLOBULIN HOMOLOG"/>
    <property type="match status" value="1"/>
</dbReference>
<evidence type="ECO:0000259" key="2">
    <source>
        <dbReference type="SMART" id="SM01359"/>
    </source>
</evidence>
<reference evidence="5" key="1">
    <citation type="submission" date="2016-11" db="EMBL/GenBank/DDBJ databases">
        <authorList>
            <person name="Varghese N."/>
            <person name="Submissions S."/>
        </authorList>
    </citation>
    <scope>NUCLEOTIDE SEQUENCE [LARGE SCALE GENOMIC DNA]</scope>
    <source>
        <strain evidence="5">DSM 16478</strain>
    </source>
</reference>